<dbReference type="InterPro" id="IPR006581">
    <property type="entry name" value="VPS10"/>
</dbReference>
<dbReference type="FunFam" id="3.30.60.270:FF:000005">
    <property type="entry name" value="Sortilin"/>
    <property type="match status" value="1"/>
</dbReference>
<name>A0A4U0Y327_9PEZI</name>
<evidence type="ECO:0000256" key="6">
    <source>
        <dbReference type="ARBA" id="ARBA00022729"/>
    </source>
</evidence>
<dbReference type="PANTHER" id="PTHR12106:SF27">
    <property type="entry name" value="SORTILIN-RELATED RECEPTOR"/>
    <property type="match status" value="1"/>
</dbReference>
<dbReference type="PANTHER" id="PTHR12106">
    <property type="entry name" value="SORTILIN RELATED"/>
    <property type="match status" value="1"/>
</dbReference>
<keyword evidence="9 18" id="KW-1133">Transmembrane helix</keyword>
<dbReference type="GO" id="GO:0005794">
    <property type="term" value="C:Golgi apparatus"/>
    <property type="evidence" value="ECO:0007669"/>
    <property type="project" value="UniProtKB-SubCell"/>
</dbReference>
<evidence type="ECO:0000256" key="18">
    <source>
        <dbReference type="SAM" id="Phobius"/>
    </source>
</evidence>
<dbReference type="Gene3D" id="2.10.70.80">
    <property type="match status" value="2"/>
</dbReference>
<dbReference type="Pfam" id="PF15901">
    <property type="entry name" value="Sortilin_C"/>
    <property type="match status" value="2"/>
</dbReference>
<feature type="domain" description="VPS10" evidence="20">
    <location>
        <begin position="709"/>
        <end position="1335"/>
    </location>
</feature>
<feature type="transmembrane region" description="Helical" evidence="18">
    <location>
        <begin position="1343"/>
        <end position="1367"/>
    </location>
</feature>
<keyword evidence="13" id="KW-0325">Glycoprotein</keyword>
<keyword evidence="10" id="KW-0333">Golgi apparatus</keyword>
<evidence type="ECO:0000256" key="11">
    <source>
        <dbReference type="ARBA" id="ARBA00023136"/>
    </source>
</evidence>
<keyword evidence="6 19" id="KW-0732">Signal</keyword>
<dbReference type="InterPro" id="IPR031778">
    <property type="entry name" value="Sortilin_N"/>
</dbReference>
<accession>A0A4U0Y327</accession>
<feature type="signal peptide" evidence="19">
    <location>
        <begin position="1"/>
        <end position="17"/>
    </location>
</feature>
<dbReference type="GO" id="GO:0006895">
    <property type="term" value="P:Golgi to endosome transport"/>
    <property type="evidence" value="ECO:0007669"/>
    <property type="project" value="TreeGrafter"/>
</dbReference>
<evidence type="ECO:0000256" key="3">
    <source>
        <dbReference type="ARBA" id="ARBA00015369"/>
    </source>
</evidence>
<dbReference type="Proteomes" id="UP000309340">
    <property type="component" value="Unassembled WGS sequence"/>
</dbReference>
<evidence type="ECO:0000256" key="15">
    <source>
        <dbReference type="ARBA" id="ARBA00031250"/>
    </source>
</evidence>
<evidence type="ECO:0000256" key="10">
    <source>
        <dbReference type="ARBA" id="ARBA00023034"/>
    </source>
</evidence>
<proteinExistence type="predicted"/>
<gene>
    <name evidence="21" type="ORF">B0A55_00513</name>
</gene>
<dbReference type="GO" id="GO:0005829">
    <property type="term" value="C:cytosol"/>
    <property type="evidence" value="ECO:0007669"/>
    <property type="project" value="GOC"/>
</dbReference>
<comment type="caution">
    <text evidence="21">The sequence shown here is derived from an EMBL/GenBank/DDBJ whole genome shotgun (WGS) entry which is preliminary data.</text>
</comment>
<keyword evidence="8" id="KW-0653">Protein transport</keyword>
<dbReference type="Pfam" id="PF15902">
    <property type="entry name" value="Sortilin-Vps10"/>
    <property type="match status" value="2"/>
</dbReference>
<evidence type="ECO:0000259" key="20">
    <source>
        <dbReference type="SMART" id="SM00602"/>
    </source>
</evidence>
<dbReference type="GO" id="GO:0006896">
    <property type="term" value="P:Golgi to vacuole transport"/>
    <property type="evidence" value="ECO:0007669"/>
    <property type="project" value="TreeGrafter"/>
</dbReference>
<evidence type="ECO:0000256" key="12">
    <source>
        <dbReference type="ARBA" id="ARBA00023170"/>
    </source>
</evidence>
<dbReference type="SMART" id="SM00602">
    <property type="entry name" value="VPS10"/>
    <property type="match status" value="2"/>
</dbReference>
<dbReference type="GO" id="GO:0006623">
    <property type="term" value="P:protein targeting to vacuole"/>
    <property type="evidence" value="ECO:0007669"/>
    <property type="project" value="TreeGrafter"/>
</dbReference>
<evidence type="ECO:0000313" key="22">
    <source>
        <dbReference type="Proteomes" id="UP000309340"/>
    </source>
</evidence>
<dbReference type="GO" id="GO:0016020">
    <property type="term" value="C:membrane"/>
    <property type="evidence" value="ECO:0007669"/>
    <property type="project" value="InterPro"/>
</dbReference>
<keyword evidence="5 18" id="KW-0812">Transmembrane</keyword>
<evidence type="ECO:0000256" key="7">
    <source>
        <dbReference type="ARBA" id="ARBA00022737"/>
    </source>
</evidence>
<dbReference type="InterPro" id="IPR015943">
    <property type="entry name" value="WD40/YVTN_repeat-like_dom_sf"/>
</dbReference>
<evidence type="ECO:0000256" key="4">
    <source>
        <dbReference type="ARBA" id="ARBA00022448"/>
    </source>
</evidence>
<dbReference type="FunFam" id="2.10.70.80:FF:000001">
    <property type="entry name" value="Sortilin-related VPS10 domain-containing receptor 1"/>
    <property type="match status" value="1"/>
</dbReference>
<protein>
    <recommendedName>
        <fullName evidence="3">Vacuolar protein sorting/targeting protein 10</fullName>
    </recommendedName>
    <alternativeName>
        <fullName evidence="16">Carboxypeptidase Y receptor</fullName>
    </alternativeName>
    <alternativeName>
        <fullName evidence="15 17">Sortilin VPS10</fullName>
    </alternativeName>
</protein>
<evidence type="ECO:0000256" key="8">
    <source>
        <dbReference type="ARBA" id="ARBA00022927"/>
    </source>
</evidence>
<evidence type="ECO:0000256" key="1">
    <source>
        <dbReference type="ARBA" id="ARBA00004166"/>
    </source>
</evidence>
<evidence type="ECO:0000256" key="16">
    <source>
        <dbReference type="ARBA" id="ARBA00031354"/>
    </source>
</evidence>
<dbReference type="Gene3D" id="3.30.60.270">
    <property type="match status" value="2"/>
</dbReference>
<dbReference type="STRING" id="329884.A0A4U0Y327"/>
<dbReference type="EMBL" id="NAJQ01000007">
    <property type="protein sequence ID" value="TKA83531.1"/>
    <property type="molecule type" value="Genomic_DNA"/>
</dbReference>
<keyword evidence="4" id="KW-0813">Transport</keyword>
<comment type="subcellular location">
    <subcellularLocation>
        <location evidence="1">Golgi apparatus</location>
        <location evidence="1">trans-Golgi network membrane</location>
        <topology evidence="1">Multi-pass membrane protein</topology>
    </subcellularLocation>
    <subcellularLocation>
        <location evidence="2">Prevacuolar compartment membrane</location>
        <topology evidence="2">Multi-pass membrane protein</topology>
    </subcellularLocation>
</comment>
<dbReference type="CDD" id="cd15482">
    <property type="entry name" value="Sialidase_non-viral"/>
    <property type="match status" value="1"/>
</dbReference>
<dbReference type="OrthoDB" id="443634at2759"/>
<dbReference type="SUPFAM" id="SSF110296">
    <property type="entry name" value="Oligoxyloglucan reducing end-specific cellobiohydrolase"/>
    <property type="match status" value="2"/>
</dbReference>
<evidence type="ECO:0000256" key="2">
    <source>
        <dbReference type="ARBA" id="ARBA00004488"/>
    </source>
</evidence>
<organism evidence="21 22">
    <name type="scientific">Friedmanniomyces simplex</name>
    <dbReference type="NCBI Taxonomy" id="329884"/>
    <lineage>
        <taxon>Eukaryota</taxon>
        <taxon>Fungi</taxon>
        <taxon>Dikarya</taxon>
        <taxon>Ascomycota</taxon>
        <taxon>Pezizomycotina</taxon>
        <taxon>Dothideomycetes</taxon>
        <taxon>Dothideomycetidae</taxon>
        <taxon>Mycosphaerellales</taxon>
        <taxon>Teratosphaeriaceae</taxon>
        <taxon>Friedmanniomyces</taxon>
    </lineage>
</organism>
<sequence>MRQILGILLLLASLVLARDKKAAPAVEETKFESIPSNLFYFEDSDVVLVTDSSSKTTYRSEDAGTIWKPLSGVEKGSVLEVVKHPYNNQYAVALGFHKVHWVTKDQGATWTEFSVPEPPTLSRAPVAFHGTDPDRMMLLTAACLGFDCKESVYYTTNGFKSDPKLLRDDAVACLWAKSTQMFTTGDGELDDAQVLCIVRGKFSAFTSEFRLLSSADYFRTEHEPEMEEGGRTVSGVMNLAAVKSYIVAATKSEGTTELAMYVTDDAQNWHRAEFSGHKLEEDAYTLLESTNYSMQVDVLTSKPLSPMGVLLTSNSNGTFFRKNIEHTNRNLRGFVDFEKIQNIQGIVMVNTVDNWEEVERKWMADKQIKTQISFDDGRTWQPMTVGKDKELHLHSVTDQRNSGRIFSSPAPGIVMGVGNTGKFLGSYDEGDTYVSDDAGLTWTRALRRPHLYEIGDQGAILVAIEDEETDQIKWSLNHGKDWQTADLKDLGVEGKIKPLALTTTPDSTSLKFILTATKGKGSRLEHYIYALDFEGLHEEKCKKKDFEEWYARVHEDGEPTCIMGHTQMFRRRKADSECFVDEEFKDPEPVMENCKCAEADFECDYEQNFLWDAESKKCVAGGPLHVPAGECKEGKEKYMGTSGYKLIPGNTCTRRGGKVLDEPVERDCKDTGGPPATGKISSEITKFKGDRFLEYYYLERSDSSQGDDETVIMRTDRREAWLTRDHGKTWSEIDTDGKEVVAIYPHQYLNDAVYLVTPTKTVYYSQNRGKTFNTFDAPEKPNQDRLQILQFHPTEKNWLIWTGGKGDQTIAHVSTKGGDDWETLLRSVRKCQFVYREDRAGSDQLIYCEQYQNEDPDALLSLLSSDDFFEHRKELKRDVINFATMAEYIVVAVRDPDEQSLKVDTSIDGQVFADAQFPSNFKVAHQQAYTVLDSSTHAVFLHVTVNNREDSEYGSIVKSNSNGTSYVLSVGEVNRNGPGYVDFEKMQGLEGVAIINRVANAKEADGGSSKKLKTYMTHNDGADWALVPRPVDPPNGKPFECKGDVATCSLHLHGYTERKDPRDTFSSPSAVGLMIGTGNVGEYLGYKKDAGTFATRDGGVTWTMVVDGTWMWEFGDQGSILVMVQEGEPTGKLMYSLNEGVSWSLHTFSDTPILIEDITTVPSDTSRNFLLWGKLHGDLVTVNVDFSGLAERSTACHLDEQDPESKASDYYLWEPKHPLSDDNCLFGHIAQYHRKQPNSACYNGREIQHLHNIAQNCSCTRRDFECDYNYERQPDGSCSLVPGLSPPDPAAVCAKEEVVEYYDITGYRRIPLTTCEGGQELDYTSRTRACPGKEEEYRERHGIGGWGLFFAIVLPVAAAGGVGWWVWRNWEGKFGSIRLGGGDGFAGVGGGGGVGGGYGAFDREAPWVKYPVLALSGIVAVLAALPMVVGSLWRTASTRFGRSGGGVGGGGGYGARPYTSRGSFQRGRGDYAVVDADEGELLGDESEEEV</sequence>
<evidence type="ECO:0000256" key="14">
    <source>
        <dbReference type="ARBA" id="ARBA00025569"/>
    </source>
</evidence>
<dbReference type="InterPro" id="IPR050310">
    <property type="entry name" value="VPS10-sortilin"/>
</dbReference>
<feature type="domain" description="VPS10" evidence="20">
    <location>
        <begin position="43"/>
        <end position="671"/>
    </location>
</feature>
<feature type="transmembrane region" description="Helical" evidence="18">
    <location>
        <begin position="1379"/>
        <end position="1401"/>
    </location>
</feature>
<keyword evidence="7" id="KW-0677">Repeat</keyword>
<evidence type="ECO:0000256" key="19">
    <source>
        <dbReference type="SAM" id="SignalP"/>
    </source>
</evidence>
<evidence type="ECO:0000256" key="17">
    <source>
        <dbReference type="ARBA" id="ARBA00031902"/>
    </source>
</evidence>
<keyword evidence="22" id="KW-1185">Reference proteome</keyword>
<evidence type="ECO:0000313" key="21">
    <source>
        <dbReference type="EMBL" id="TKA83531.1"/>
    </source>
</evidence>
<keyword evidence="12" id="KW-0675">Receptor</keyword>
<keyword evidence="11 18" id="KW-0472">Membrane</keyword>
<comment type="function">
    <text evidence="14">Functions as a sorting receptor in the Golgi compartment required for the intracellular sorting and delivery of soluble vacuolar proteins, like carboxypeptidase Y (CPY) and proteinase A. Executes multiple rounds of sorting by cycling between the late Golgi and a prevacuolar endosome-like compartment.</text>
</comment>
<reference evidence="21 22" key="1">
    <citation type="submission" date="2017-03" db="EMBL/GenBank/DDBJ databases">
        <title>Genomes of endolithic fungi from Antarctica.</title>
        <authorList>
            <person name="Coleine C."/>
            <person name="Masonjones S."/>
            <person name="Stajich J.E."/>
        </authorList>
    </citation>
    <scope>NUCLEOTIDE SEQUENCE [LARGE SCALE GENOMIC DNA]</scope>
    <source>
        <strain evidence="21 22">CCFEE 5184</strain>
    </source>
</reference>
<feature type="transmembrane region" description="Helical" evidence="18">
    <location>
        <begin position="1413"/>
        <end position="1433"/>
    </location>
</feature>
<dbReference type="InterPro" id="IPR031777">
    <property type="entry name" value="Sortilin_C"/>
</dbReference>
<dbReference type="Gene3D" id="2.130.10.10">
    <property type="entry name" value="YVTN repeat-like/Quinoprotein amine dehydrogenase"/>
    <property type="match status" value="3"/>
</dbReference>
<feature type="chain" id="PRO_5020183920" description="Vacuolar protein sorting/targeting protein 10" evidence="19">
    <location>
        <begin position="18"/>
        <end position="1490"/>
    </location>
</feature>
<evidence type="ECO:0000256" key="9">
    <source>
        <dbReference type="ARBA" id="ARBA00022989"/>
    </source>
</evidence>
<evidence type="ECO:0000256" key="13">
    <source>
        <dbReference type="ARBA" id="ARBA00023180"/>
    </source>
</evidence>
<evidence type="ECO:0000256" key="5">
    <source>
        <dbReference type="ARBA" id="ARBA00022692"/>
    </source>
</evidence>